<comment type="subunit">
    <text evidence="3">Monomer.</text>
</comment>
<feature type="domain" description="Beta/gamma crystallin 'Greek key'" evidence="6">
    <location>
        <begin position="144"/>
        <end position="186"/>
    </location>
</feature>
<dbReference type="SUPFAM" id="SSF49695">
    <property type="entry name" value="gamma-Crystallin-like"/>
    <property type="match status" value="1"/>
</dbReference>
<dbReference type="Gene3D" id="2.60.20.10">
    <property type="entry name" value="Crystallins"/>
    <property type="match status" value="2"/>
</dbReference>
<evidence type="ECO:0000313" key="8">
    <source>
        <dbReference type="Proteomes" id="UP000324091"/>
    </source>
</evidence>
<accession>A0A5C6NX55</accession>
<dbReference type="PRINTS" id="PR01367">
    <property type="entry name" value="BGCRYSTALLIN"/>
</dbReference>
<dbReference type="InterPro" id="IPR050252">
    <property type="entry name" value="Beta/Gamma-Crystallin"/>
</dbReference>
<reference evidence="7 8" key="1">
    <citation type="submission" date="2019-04" db="EMBL/GenBank/DDBJ databases">
        <title>Chromosome genome assembly for Takifugu flavidus.</title>
        <authorList>
            <person name="Xiao S."/>
        </authorList>
    </citation>
    <scope>NUCLEOTIDE SEQUENCE [LARGE SCALE GENOMIC DNA]</scope>
    <source>
        <strain evidence="7">HTHZ2018</strain>
        <tissue evidence="7">Muscle</tissue>
    </source>
</reference>
<feature type="domain" description="Beta/gamma crystallin 'Greek key'" evidence="6">
    <location>
        <begin position="53"/>
        <end position="95"/>
    </location>
</feature>
<evidence type="ECO:0000256" key="2">
    <source>
        <dbReference type="ARBA" id="ARBA00009646"/>
    </source>
</evidence>
<proteinExistence type="inferred from homology"/>
<dbReference type="InterPro" id="IPR011024">
    <property type="entry name" value="G_crystallin-like"/>
</dbReference>
<sequence length="189" mass="21885">MSQYSGMITFYEGKCFTGRKLENCGSGLVLLAAHMTLTSCDVFRVNSIRVDSGAWICFDHPDFKGQQYILEHGEYPEFQRWNSHNDHMGSCKPIRMHGEHYRIELFDGCNFAGQCVEICDDTPFLQSRGFSKNCINSVKVFGDGAWVMYEEPNFRGRMYVVERGDYSSHNEWQAQNPNIQSIRRVVNYF</sequence>
<evidence type="ECO:0000256" key="3">
    <source>
        <dbReference type="ARBA" id="ARBA00011245"/>
    </source>
</evidence>
<gene>
    <name evidence="7" type="ORF">D4764_17G0000420</name>
</gene>
<dbReference type="Pfam" id="PF00030">
    <property type="entry name" value="Crystall"/>
    <property type="match status" value="2"/>
</dbReference>
<dbReference type="FunFam" id="2.60.20.10:FF:000003">
    <property type="entry name" value="Crystallin gamma S"/>
    <property type="match status" value="1"/>
</dbReference>
<comment type="function">
    <text evidence="1">Crystallins are the dominant structural components of the vertebrate eye lens.</text>
</comment>
<dbReference type="FunFam" id="2.60.20.10:FF:000007">
    <property type="entry name" value="Crystallin gamma N"/>
    <property type="match status" value="1"/>
</dbReference>
<dbReference type="GO" id="GO:0005212">
    <property type="term" value="F:structural constituent of eye lens"/>
    <property type="evidence" value="ECO:0007669"/>
    <property type="project" value="UniProtKB-KW"/>
</dbReference>
<dbReference type="EMBL" id="RHFK02000009">
    <property type="protein sequence ID" value="TWW70560.1"/>
    <property type="molecule type" value="Genomic_DNA"/>
</dbReference>
<dbReference type="Proteomes" id="UP000324091">
    <property type="component" value="Chromosome 17"/>
</dbReference>
<evidence type="ECO:0000313" key="7">
    <source>
        <dbReference type="EMBL" id="TWW70560.1"/>
    </source>
</evidence>
<protein>
    <submittedName>
        <fullName evidence="7">Gamma-crystallin N-B</fullName>
    </submittedName>
</protein>
<dbReference type="PANTHER" id="PTHR11818">
    <property type="entry name" value="BETA/GAMMA CRYSTALLIN"/>
    <property type="match status" value="1"/>
</dbReference>
<evidence type="ECO:0000259" key="6">
    <source>
        <dbReference type="PROSITE" id="PS50915"/>
    </source>
</evidence>
<name>A0A5C6NX55_9TELE</name>
<dbReference type="GO" id="GO:0007601">
    <property type="term" value="P:visual perception"/>
    <property type="evidence" value="ECO:0007669"/>
    <property type="project" value="TreeGrafter"/>
</dbReference>
<dbReference type="GO" id="GO:0002088">
    <property type="term" value="P:lens development in camera-type eye"/>
    <property type="evidence" value="ECO:0007669"/>
    <property type="project" value="TreeGrafter"/>
</dbReference>
<evidence type="ECO:0000256" key="4">
    <source>
        <dbReference type="ARBA" id="ARBA00022613"/>
    </source>
</evidence>
<keyword evidence="8" id="KW-1185">Reference proteome</keyword>
<dbReference type="PROSITE" id="PS50915">
    <property type="entry name" value="CRYSTALLIN_BETA_GAMMA"/>
    <property type="match status" value="2"/>
</dbReference>
<keyword evidence="5" id="KW-0677">Repeat</keyword>
<keyword evidence="4" id="KW-0273">Eye lens protein</keyword>
<evidence type="ECO:0000256" key="1">
    <source>
        <dbReference type="ARBA" id="ARBA00003689"/>
    </source>
</evidence>
<dbReference type="SMART" id="SM00247">
    <property type="entry name" value="XTALbg"/>
    <property type="match status" value="2"/>
</dbReference>
<comment type="caution">
    <text evidence="7">The sequence shown here is derived from an EMBL/GenBank/DDBJ whole genome shotgun (WGS) entry which is preliminary data.</text>
</comment>
<organism evidence="7 8">
    <name type="scientific">Takifugu flavidus</name>
    <name type="common">sansaifugu</name>
    <dbReference type="NCBI Taxonomy" id="433684"/>
    <lineage>
        <taxon>Eukaryota</taxon>
        <taxon>Metazoa</taxon>
        <taxon>Chordata</taxon>
        <taxon>Craniata</taxon>
        <taxon>Vertebrata</taxon>
        <taxon>Euteleostomi</taxon>
        <taxon>Actinopterygii</taxon>
        <taxon>Neopterygii</taxon>
        <taxon>Teleostei</taxon>
        <taxon>Neoteleostei</taxon>
        <taxon>Acanthomorphata</taxon>
        <taxon>Eupercaria</taxon>
        <taxon>Tetraodontiformes</taxon>
        <taxon>Tetradontoidea</taxon>
        <taxon>Tetraodontidae</taxon>
        <taxon>Takifugu</taxon>
    </lineage>
</organism>
<comment type="similarity">
    <text evidence="2">Belongs to the beta/gamma-crystallin family.</text>
</comment>
<dbReference type="InterPro" id="IPR001064">
    <property type="entry name" value="Beta/gamma_crystallin"/>
</dbReference>
<evidence type="ECO:0000256" key="5">
    <source>
        <dbReference type="ARBA" id="ARBA00022737"/>
    </source>
</evidence>
<dbReference type="PANTHER" id="PTHR11818:SF22">
    <property type="entry name" value="GAMMA-CRYSTALLIN N"/>
    <property type="match status" value="1"/>
</dbReference>
<dbReference type="AlphaFoldDB" id="A0A5C6NX55"/>